<feature type="non-terminal residue" evidence="2">
    <location>
        <position position="1"/>
    </location>
</feature>
<accession>A0A8D9CXW2</accession>
<feature type="chain" id="PRO_5034470168" description="Secreted protein" evidence="1">
    <location>
        <begin position="23"/>
        <end position="64"/>
    </location>
</feature>
<evidence type="ECO:0000256" key="1">
    <source>
        <dbReference type="SAM" id="SignalP"/>
    </source>
</evidence>
<dbReference type="AlphaFoldDB" id="A0A8D9CXW2"/>
<organism evidence="2 3">
    <name type="scientific">Brassica campestris</name>
    <name type="common">Field mustard</name>
    <dbReference type="NCBI Taxonomy" id="3711"/>
    <lineage>
        <taxon>Eukaryota</taxon>
        <taxon>Viridiplantae</taxon>
        <taxon>Streptophyta</taxon>
        <taxon>Embryophyta</taxon>
        <taxon>Tracheophyta</taxon>
        <taxon>Spermatophyta</taxon>
        <taxon>Magnoliopsida</taxon>
        <taxon>eudicotyledons</taxon>
        <taxon>Gunneridae</taxon>
        <taxon>Pentapetalae</taxon>
        <taxon>rosids</taxon>
        <taxon>malvids</taxon>
        <taxon>Brassicales</taxon>
        <taxon>Brassicaceae</taxon>
        <taxon>Brassiceae</taxon>
        <taxon>Brassica</taxon>
    </lineage>
</organism>
<dbReference type="Proteomes" id="UP000694005">
    <property type="component" value="Chromosome A09"/>
</dbReference>
<evidence type="ECO:0000313" key="3">
    <source>
        <dbReference type="Proteomes" id="UP000694005"/>
    </source>
</evidence>
<evidence type="ECO:0008006" key="4">
    <source>
        <dbReference type="Google" id="ProtNLM"/>
    </source>
</evidence>
<dbReference type="EMBL" id="LS974625">
    <property type="protein sequence ID" value="CAG7865279.1"/>
    <property type="molecule type" value="Genomic_DNA"/>
</dbReference>
<proteinExistence type="predicted"/>
<keyword evidence="1" id="KW-0732">Signal</keyword>
<dbReference type="Gramene" id="A09p57460.2_BraZ1">
    <property type="protein sequence ID" value="A09p57460.2_BraZ1.CDS"/>
    <property type="gene ID" value="A09g57460.2_BraZ1"/>
</dbReference>
<sequence length="64" mass="7687">RHRRLLLFSCLFVFPLLHRCSLHPPCLVVALLLEARRERGMPGGWSLDAERVWFRLVRSDFRVW</sequence>
<gene>
    <name evidence="2" type="ORF">BRAPAZ1V2_A09P57460.2</name>
</gene>
<evidence type="ECO:0000313" key="2">
    <source>
        <dbReference type="EMBL" id="CAG7865279.1"/>
    </source>
</evidence>
<reference evidence="2 3" key="1">
    <citation type="submission" date="2021-07" db="EMBL/GenBank/DDBJ databases">
        <authorList>
            <consortium name="Genoscope - CEA"/>
            <person name="William W."/>
        </authorList>
    </citation>
    <scope>NUCLEOTIDE SEQUENCE [LARGE SCALE GENOMIC DNA]</scope>
</reference>
<name>A0A8D9CXW2_BRACM</name>
<feature type="signal peptide" evidence="1">
    <location>
        <begin position="1"/>
        <end position="22"/>
    </location>
</feature>
<protein>
    <recommendedName>
        <fullName evidence="4">Secreted protein</fullName>
    </recommendedName>
</protein>